<dbReference type="EMBL" id="OX459943">
    <property type="protein sequence ID" value="CAI9178154.1"/>
    <property type="molecule type" value="Genomic_DNA"/>
</dbReference>
<proteinExistence type="predicted"/>
<keyword evidence="2" id="KW-1185">Reference proteome</keyword>
<gene>
    <name evidence="1" type="ORF">MRATA1EN1_LOCUS27116</name>
</gene>
<evidence type="ECO:0000313" key="2">
    <source>
        <dbReference type="Proteomes" id="UP001176941"/>
    </source>
</evidence>
<name>A0ABN9A2H6_RANTA</name>
<sequence length="100" mass="11491">MMLAKGPVCPELGEFEEMEQRSRCHKRPRAMAEWCMLSDPNRKLVPTKQPEFPELDTSPFAKSKPELISQGQRKKFLFQNSETAGNFIRHSLPAMFLSPP</sequence>
<dbReference type="Proteomes" id="UP001176941">
    <property type="component" value="Chromosome 7"/>
</dbReference>
<evidence type="ECO:0000313" key="1">
    <source>
        <dbReference type="EMBL" id="CAI9178154.1"/>
    </source>
</evidence>
<accession>A0ABN9A2H6</accession>
<protein>
    <submittedName>
        <fullName evidence="1">Uncharacterized protein</fullName>
    </submittedName>
</protein>
<organism evidence="1 2">
    <name type="scientific">Rangifer tarandus platyrhynchus</name>
    <name type="common">Svalbard reindeer</name>
    <dbReference type="NCBI Taxonomy" id="3082113"/>
    <lineage>
        <taxon>Eukaryota</taxon>
        <taxon>Metazoa</taxon>
        <taxon>Chordata</taxon>
        <taxon>Craniata</taxon>
        <taxon>Vertebrata</taxon>
        <taxon>Euteleostomi</taxon>
        <taxon>Mammalia</taxon>
        <taxon>Eutheria</taxon>
        <taxon>Laurasiatheria</taxon>
        <taxon>Artiodactyla</taxon>
        <taxon>Ruminantia</taxon>
        <taxon>Pecora</taxon>
        <taxon>Cervidae</taxon>
        <taxon>Odocoileinae</taxon>
        <taxon>Rangifer</taxon>
    </lineage>
</organism>
<reference evidence="1" key="1">
    <citation type="submission" date="2023-04" db="EMBL/GenBank/DDBJ databases">
        <authorList>
            <consortium name="ELIXIR-Norway"/>
        </authorList>
    </citation>
    <scope>NUCLEOTIDE SEQUENCE [LARGE SCALE GENOMIC DNA]</scope>
</reference>